<dbReference type="EMBL" id="CP132914">
    <property type="protein sequence ID" value="WMB73063.1"/>
    <property type="molecule type" value="Genomic_DNA"/>
</dbReference>
<dbReference type="Proteomes" id="UP001236800">
    <property type="component" value="Chromosome"/>
</dbReference>
<proteinExistence type="predicted"/>
<protein>
    <submittedName>
        <fullName evidence="1">Uncharacterized protein</fullName>
    </submittedName>
</protein>
<reference evidence="1" key="1">
    <citation type="submission" date="2023-08" db="EMBL/GenBank/DDBJ databases">
        <title>Complete genome sequence of Shewanella oncorhynchi Z-P2, a siderophore putrebactin-producing bacterium.</title>
        <authorList>
            <person name="Zhang Y."/>
        </authorList>
    </citation>
    <scope>NUCLEOTIDE SEQUENCE</scope>
    <source>
        <strain evidence="1">Z-P2</strain>
    </source>
</reference>
<dbReference type="KEGG" id="sog:RA178_00015"/>
<gene>
    <name evidence="1" type="ORF">RA178_00015</name>
</gene>
<dbReference type="AlphaFoldDB" id="A0AA50KDC9"/>
<name>A0AA50KDC9_9GAMM</name>
<sequence>MWLCRCAYKPSIFTLPVSVPLSLMSMPLNGGTVFNAQHWPFLHSFTDSLSLWQRLSCSLSAMNPCLRRLRGLMSNA</sequence>
<dbReference type="GeneID" id="301337522"/>
<evidence type="ECO:0000313" key="1">
    <source>
        <dbReference type="EMBL" id="WMB73063.1"/>
    </source>
</evidence>
<dbReference type="RefSeq" id="WP_147250508.1">
    <property type="nucleotide sequence ID" value="NZ_CP132914.1"/>
</dbReference>
<organism evidence="1">
    <name type="scientific">Shewanella oncorhynchi</name>
    <dbReference type="NCBI Taxonomy" id="2726434"/>
    <lineage>
        <taxon>Bacteria</taxon>
        <taxon>Pseudomonadati</taxon>
        <taxon>Pseudomonadota</taxon>
        <taxon>Gammaproteobacteria</taxon>
        <taxon>Alteromonadales</taxon>
        <taxon>Shewanellaceae</taxon>
        <taxon>Shewanella</taxon>
    </lineage>
</organism>
<accession>A0AA50KDC9</accession>